<dbReference type="Proteomes" id="UP001203207">
    <property type="component" value="Unassembled WGS sequence"/>
</dbReference>
<dbReference type="SUPFAM" id="SSF161098">
    <property type="entry name" value="MetI-like"/>
    <property type="match status" value="1"/>
</dbReference>
<dbReference type="Gene3D" id="1.10.3720.10">
    <property type="entry name" value="MetI-like"/>
    <property type="match status" value="1"/>
</dbReference>
<gene>
    <name evidence="9" type="primary">phnE</name>
    <name evidence="9" type="ORF">AArcSt2_00855</name>
</gene>
<evidence type="ECO:0000256" key="7">
    <source>
        <dbReference type="RuleBase" id="RU363032"/>
    </source>
</evidence>
<evidence type="ECO:0000256" key="2">
    <source>
        <dbReference type="ARBA" id="ARBA00022448"/>
    </source>
</evidence>
<evidence type="ECO:0000256" key="5">
    <source>
        <dbReference type="ARBA" id="ARBA00022989"/>
    </source>
</evidence>
<reference evidence="9" key="1">
    <citation type="journal article" date="2022" name="Syst. Appl. Microbiol.">
        <title>Natronocalculus amylovorans gen. nov., sp. nov., and Natranaeroarchaeum aerophilus sp. nov., dominant culturable amylolytic natronoarchaea from hypersaline soda lakes in southwestern Siberia.</title>
        <authorList>
            <person name="Sorokin D.Y."/>
            <person name="Elcheninov A.G."/>
            <person name="Khizhniak T.V."/>
            <person name="Koenen M."/>
            <person name="Bale N.J."/>
            <person name="Damste J.S.S."/>
            <person name="Kublanov I.V."/>
        </authorList>
    </citation>
    <scope>NUCLEOTIDE SEQUENCE</scope>
    <source>
        <strain evidence="9">AArc-St2</strain>
    </source>
</reference>
<keyword evidence="3" id="KW-1003">Cell membrane</keyword>
<dbReference type="Pfam" id="PF00528">
    <property type="entry name" value="BPD_transp_1"/>
    <property type="match status" value="1"/>
</dbReference>
<dbReference type="InterPro" id="IPR005769">
    <property type="entry name" value="PhnE/PtxC"/>
</dbReference>
<feature type="transmembrane region" description="Helical" evidence="7">
    <location>
        <begin position="238"/>
        <end position="260"/>
    </location>
</feature>
<organism evidence="9 10">
    <name type="scientific">Natronocalculus amylovorans</name>
    <dbReference type="NCBI Taxonomy" id="2917812"/>
    <lineage>
        <taxon>Archaea</taxon>
        <taxon>Methanobacteriati</taxon>
        <taxon>Methanobacteriota</taxon>
        <taxon>Stenosarchaea group</taxon>
        <taxon>Halobacteria</taxon>
        <taxon>Halobacteriales</taxon>
        <taxon>Haloferacaceae</taxon>
        <taxon>Natronocalculus</taxon>
    </lineage>
</organism>
<dbReference type="GO" id="GO:0015416">
    <property type="term" value="F:ABC-type phosphonate transporter activity"/>
    <property type="evidence" value="ECO:0007669"/>
    <property type="project" value="InterPro"/>
</dbReference>
<dbReference type="InterPro" id="IPR035906">
    <property type="entry name" value="MetI-like_sf"/>
</dbReference>
<keyword evidence="4 7" id="KW-0812">Transmembrane</keyword>
<comment type="subcellular location">
    <subcellularLocation>
        <location evidence="1 7">Cell membrane</location>
        <topology evidence="1 7">Multi-pass membrane protein</topology>
    </subcellularLocation>
</comment>
<evidence type="ECO:0000259" key="8">
    <source>
        <dbReference type="PROSITE" id="PS50928"/>
    </source>
</evidence>
<dbReference type="AlphaFoldDB" id="A0AAE3K7I2"/>
<accession>A0AAE3K7I2</accession>
<keyword evidence="2 7" id="KW-0813">Transport</keyword>
<evidence type="ECO:0000256" key="1">
    <source>
        <dbReference type="ARBA" id="ARBA00004651"/>
    </source>
</evidence>
<evidence type="ECO:0000256" key="6">
    <source>
        <dbReference type="ARBA" id="ARBA00023136"/>
    </source>
</evidence>
<comment type="caution">
    <text evidence="9">The sequence shown here is derived from an EMBL/GenBank/DDBJ whole genome shotgun (WGS) entry which is preliminary data.</text>
</comment>
<dbReference type="CDD" id="cd06261">
    <property type="entry name" value="TM_PBP2"/>
    <property type="match status" value="1"/>
</dbReference>
<feature type="transmembrane region" description="Helical" evidence="7">
    <location>
        <begin position="21"/>
        <end position="38"/>
    </location>
</feature>
<name>A0AAE3K7I2_9EURY</name>
<dbReference type="NCBIfam" id="TIGR01097">
    <property type="entry name" value="PhnE"/>
    <property type="match status" value="1"/>
</dbReference>
<dbReference type="GO" id="GO:0005886">
    <property type="term" value="C:plasma membrane"/>
    <property type="evidence" value="ECO:0007669"/>
    <property type="project" value="UniProtKB-SubCell"/>
</dbReference>
<feature type="transmembrane region" description="Helical" evidence="7">
    <location>
        <begin position="212"/>
        <end position="232"/>
    </location>
</feature>
<evidence type="ECO:0000313" key="9">
    <source>
        <dbReference type="EMBL" id="MCL9815485.1"/>
    </source>
</evidence>
<proteinExistence type="inferred from homology"/>
<reference evidence="9" key="2">
    <citation type="submission" date="2022-02" db="EMBL/GenBank/DDBJ databases">
        <authorList>
            <person name="Elcheninov A.G."/>
            <person name="Sorokin D.Y."/>
            <person name="Kublanov I.V."/>
        </authorList>
    </citation>
    <scope>NUCLEOTIDE SEQUENCE</scope>
    <source>
        <strain evidence="9">AArc-St2</strain>
    </source>
</reference>
<dbReference type="PANTHER" id="PTHR30043">
    <property type="entry name" value="PHOSPHONATES TRANSPORT SYSTEM PERMEASE PROTEIN"/>
    <property type="match status" value="1"/>
</dbReference>
<feature type="transmembrane region" description="Helical" evidence="7">
    <location>
        <begin position="78"/>
        <end position="100"/>
    </location>
</feature>
<dbReference type="PANTHER" id="PTHR30043:SF1">
    <property type="entry name" value="ABC TRANSPORT SYSTEM PERMEASE PROTEIN P69"/>
    <property type="match status" value="1"/>
</dbReference>
<sequence length="265" mass="28715">MSIETQKSWKRFDRRATLTRYLIGLISLAVVVASWRYLAMDLQYFASAPAEIADLFERSYPPAWSTAPGIVAPMIETIHIAVVGTIVAVILSIPVAFITAENTTPNNYTYALGKLIVTVTRSVHIIIWALIFVVMFGPGAFAGTVAIAVRSIGFCGKLLGEEIEEIDFNQVEAVSAAGATKIQQMIYGIFPQIMPAVVGLSVYRWDINVRGATILGFVGAGGIGVQLFNAINAFQWRAVSLIILAILLVVFASEGISAYARAKVR</sequence>
<feature type="transmembrane region" description="Helical" evidence="7">
    <location>
        <begin position="185"/>
        <end position="205"/>
    </location>
</feature>
<feature type="transmembrane region" description="Helical" evidence="7">
    <location>
        <begin position="112"/>
        <end position="136"/>
    </location>
</feature>
<dbReference type="EMBL" id="JAKRVX010000001">
    <property type="protein sequence ID" value="MCL9815485.1"/>
    <property type="molecule type" value="Genomic_DNA"/>
</dbReference>
<keyword evidence="5 7" id="KW-1133">Transmembrane helix</keyword>
<comment type="similarity">
    <text evidence="7">Belongs to the binding-protein-dependent transport system permease family.</text>
</comment>
<feature type="domain" description="ABC transmembrane type-1" evidence="8">
    <location>
        <begin position="74"/>
        <end position="254"/>
    </location>
</feature>
<dbReference type="RefSeq" id="WP_250582281.1">
    <property type="nucleotide sequence ID" value="NZ_JAKRVX010000001.1"/>
</dbReference>
<evidence type="ECO:0000256" key="3">
    <source>
        <dbReference type="ARBA" id="ARBA00022475"/>
    </source>
</evidence>
<dbReference type="PROSITE" id="PS50928">
    <property type="entry name" value="ABC_TM1"/>
    <property type="match status" value="1"/>
</dbReference>
<evidence type="ECO:0000313" key="10">
    <source>
        <dbReference type="Proteomes" id="UP001203207"/>
    </source>
</evidence>
<keyword evidence="6 7" id="KW-0472">Membrane</keyword>
<protein>
    <submittedName>
        <fullName evidence="9">Phosphonate ABC transporter, permease protein PhnE</fullName>
    </submittedName>
</protein>
<dbReference type="InterPro" id="IPR000515">
    <property type="entry name" value="MetI-like"/>
</dbReference>
<evidence type="ECO:0000256" key="4">
    <source>
        <dbReference type="ARBA" id="ARBA00022692"/>
    </source>
</evidence>
<keyword evidence="10" id="KW-1185">Reference proteome</keyword>